<organism evidence="4 5">
    <name type="scientific">Isoptericola haloaureus</name>
    <dbReference type="NCBI Taxonomy" id="1542902"/>
    <lineage>
        <taxon>Bacteria</taxon>
        <taxon>Bacillati</taxon>
        <taxon>Actinomycetota</taxon>
        <taxon>Actinomycetes</taxon>
        <taxon>Micrococcales</taxon>
        <taxon>Promicromonosporaceae</taxon>
        <taxon>Isoptericola</taxon>
    </lineage>
</organism>
<dbReference type="InterPro" id="IPR000045">
    <property type="entry name" value="Prepilin_IV_endopep_pep"/>
</dbReference>
<evidence type="ECO:0000313" key="5">
    <source>
        <dbReference type="Proteomes" id="UP001310387"/>
    </source>
</evidence>
<evidence type="ECO:0000259" key="3">
    <source>
        <dbReference type="Pfam" id="PF01478"/>
    </source>
</evidence>
<reference evidence="4" key="1">
    <citation type="journal article" date="2024" name="Antonie Van Leeuwenhoek">
        <title>Isoptericola haloaureus sp. nov., a dimorphic actinobacterium isolated from mangrove sediments of southeast India, implicating biosaline agricultural significance through nitrogen fixation and salt tolerance genes.</title>
        <authorList>
            <person name="Prathaban M."/>
            <person name="Prathiviraj R."/>
            <person name="Ravichandran M."/>
            <person name="Natarajan S.D."/>
            <person name="Sobanaa M."/>
            <person name="Hari Krishna Kumar S."/>
            <person name="Chandrasekar V."/>
            <person name="Selvin J."/>
        </authorList>
    </citation>
    <scope>NUCLEOTIDE SEQUENCE</scope>
    <source>
        <strain evidence="4">MP1014</strain>
    </source>
</reference>
<feature type="transmembrane region" description="Helical" evidence="2">
    <location>
        <begin position="194"/>
        <end position="212"/>
    </location>
</feature>
<dbReference type="RefSeq" id="WP_332900825.1">
    <property type="nucleotide sequence ID" value="NZ_JBAGLP010000105.1"/>
</dbReference>
<sequence length="213" mass="21397">MTLPLPAAAVATALCCALLAALLTPWARRFVVSESRLLRGWVTGPLAGLGGVGAALVTSSWAELVAVAVVAVAAGLLIPIDLVTYRLPDVVVGSAALGLLAGLVVAAALGDDWSRLLTAVLGGVALFAVYLVLAMISPSSLGFGDVKLAGVLGLLLGWWGWQAVAYGTLAAFVVFAVGALMLLAARRTSLRDDLPFGPAMILGAALGLAAVAA</sequence>
<comment type="caution">
    <text evidence="4">The sequence shown here is derived from an EMBL/GenBank/DDBJ whole genome shotgun (WGS) entry which is preliminary data.</text>
</comment>
<feature type="transmembrane region" description="Helical" evidence="2">
    <location>
        <begin position="90"/>
        <end position="109"/>
    </location>
</feature>
<dbReference type="Pfam" id="PF01478">
    <property type="entry name" value="Peptidase_A24"/>
    <property type="match status" value="1"/>
</dbReference>
<feature type="domain" description="Prepilin type IV endopeptidase peptidase" evidence="3">
    <location>
        <begin position="70"/>
        <end position="177"/>
    </location>
</feature>
<accession>A0ABU7Z3A4</accession>
<keyword evidence="2" id="KW-0472">Membrane</keyword>
<gene>
    <name evidence="4" type="ORF">V5O49_02365</name>
</gene>
<protein>
    <submittedName>
        <fullName evidence="4">Prepilin peptidase</fullName>
        <ecNumber evidence="4">3.4.23.43</ecNumber>
    </submittedName>
</protein>
<dbReference type="Proteomes" id="UP001310387">
    <property type="component" value="Unassembled WGS sequence"/>
</dbReference>
<evidence type="ECO:0000313" key="4">
    <source>
        <dbReference type="EMBL" id="MEG3613962.1"/>
    </source>
</evidence>
<dbReference type="Gene3D" id="1.20.120.1220">
    <property type="match status" value="1"/>
</dbReference>
<dbReference type="GO" id="GO:0004190">
    <property type="term" value="F:aspartic-type endopeptidase activity"/>
    <property type="evidence" value="ECO:0007669"/>
    <property type="project" value="UniProtKB-EC"/>
</dbReference>
<dbReference type="PANTHER" id="PTHR30487">
    <property type="entry name" value="TYPE 4 PREPILIN-LIKE PROTEINS LEADER PEPTIDE-PROCESSING ENZYME"/>
    <property type="match status" value="1"/>
</dbReference>
<keyword evidence="2" id="KW-1133">Transmembrane helix</keyword>
<comment type="similarity">
    <text evidence="1">Belongs to the peptidase A24 family.</text>
</comment>
<keyword evidence="4" id="KW-0378">Hydrolase</keyword>
<evidence type="ECO:0000256" key="1">
    <source>
        <dbReference type="ARBA" id="ARBA00005801"/>
    </source>
</evidence>
<feature type="transmembrane region" description="Helical" evidence="2">
    <location>
        <begin position="158"/>
        <end position="182"/>
    </location>
</feature>
<feature type="transmembrane region" description="Helical" evidence="2">
    <location>
        <begin position="116"/>
        <end position="138"/>
    </location>
</feature>
<keyword evidence="5" id="KW-1185">Reference proteome</keyword>
<reference evidence="4" key="2">
    <citation type="submission" date="2024-02" db="EMBL/GenBank/DDBJ databases">
        <authorList>
            <person name="Prathaban M."/>
            <person name="Mythili R."/>
            <person name="Sharmila Devi N."/>
            <person name="Sobanaa M."/>
            <person name="Prathiviraj R."/>
            <person name="Selvin J."/>
        </authorList>
    </citation>
    <scope>NUCLEOTIDE SEQUENCE</scope>
    <source>
        <strain evidence="4">MP1014</strain>
    </source>
</reference>
<feature type="transmembrane region" description="Helical" evidence="2">
    <location>
        <begin position="64"/>
        <end position="84"/>
    </location>
</feature>
<name>A0ABU7Z3A4_9MICO</name>
<dbReference type="EMBL" id="JBAGLP010000105">
    <property type="protein sequence ID" value="MEG3613962.1"/>
    <property type="molecule type" value="Genomic_DNA"/>
</dbReference>
<proteinExistence type="inferred from homology"/>
<dbReference type="PANTHER" id="PTHR30487:SF0">
    <property type="entry name" value="PREPILIN LEADER PEPTIDASE_N-METHYLTRANSFERASE-RELATED"/>
    <property type="match status" value="1"/>
</dbReference>
<keyword evidence="2" id="KW-0812">Transmembrane</keyword>
<evidence type="ECO:0000256" key="2">
    <source>
        <dbReference type="SAM" id="Phobius"/>
    </source>
</evidence>
<dbReference type="EC" id="3.4.23.43" evidence="4"/>
<feature type="transmembrane region" description="Helical" evidence="2">
    <location>
        <begin position="37"/>
        <end position="57"/>
    </location>
</feature>
<dbReference type="InterPro" id="IPR050882">
    <property type="entry name" value="Prepilin_peptidase/N-MTase"/>
</dbReference>